<feature type="domain" description="N-acetyltransferase" evidence="1">
    <location>
        <begin position="9"/>
        <end position="176"/>
    </location>
</feature>
<reference evidence="2" key="1">
    <citation type="submission" date="2020-09" db="EMBL/GenBank/DDBJ databases">
        <title>A novel bacterium of genus Paenibacillus, isolated from South China Sea.</title>
        <authorList>
            <person name="Huang H."/>
            <person name="Mo K."/>
            <person name="Hu Y."/>
        </authorList>
    </citation>
    <scope>NUCLEOTIDE SEQUENCE</scope>
    <source>
        <strain evidence="2">IB182493</strain>
    </source>
</reference>
<gene>
    <name evidence="2" type="ORF">IDH41_11340</name>
</gene>
<organism evidence="2 3">
    <name type="scientific">Paenibacillus arenilitoris</name>
    <dbReference type="NCBI Taxonomy" id="2772299"/>
    <lineage>
        <taxon>Bacteria</taxon>
        <taxon>Bacillati</taxon>
        <taxon>Bacillota</taxon>
        <taxon>Bacilli</taxon>
        <taxon>Bacillales</taxon>
        <taxon>Paenibacillaceae</taxon>
        <taxon>Paenibacillus</taxon>
    </lineage>
</organism>
<dbReference type="InterPro" id="IPR000182">
    <property type="entry name" value="GNAT_dom"/>
</dbReference>
<accession>A0A927CNQ1</accession>
<name>A0A927CNQ1_9BACL</name>
<dbReference type="EMBL" id="JACXIY010000013">
    <property type="protein sequence ID" value="MBD2869171.1"/>
    <property type="molecule type" value="Genomic_DNA"/>
</dbReference>
<dbReference type="Gene3D" id="3.40.630.30">
    <property type="match status" value="1"/>
</dbReference>
<comment type="caution">
    <text evidence="2">The sequence shown here is derived from an EMBL/GenBank/DDBJ whole genome shotgun (WGS) entry which is preliminary data.</text>
</comment>
<dbReference type="PROSITE" id="PS51186">
    <property type="entry name" value="GNAT"/>
    <property type="match status" value="1"/>
</dbReference>
<evidence type="ECO:0000313" key="3">
    <source>
        <dbReference type="Proteomes" id="UP000632125"/>
    </source>
</evidence>
<keyword evidence="3" id="KW-1185">Reference proteome</keyword>
<sequence length="179" mass="20389">MTRSDELSMDLRRLGEREIPEVMALMRDVISRLPSQELFAMDDEAYFRDYLLANGEIYGVYLDGKLVAYTSLSFPKHSESNLGREFGVPEKELPKVACLEATVVHESVRGLGLQRRFHALRERRAIAYGAGWLYSTVHPDNASSIRNLEAAGFARRFTRPMYGGKPRHCYVKRLASSPF</sequence>
<dbReference type="AlphaFoldDB" id="A0A927CNQ1"/>
<dbReference type="GO" id="GO:0016747">
    <property type="term" value="F:acyltransferase activity, transferring groups other than amino-acyl groups"/>
    <property type="evidence" value="ECO:0007669"/>
    <property type="project" value="InterPro"/>
</dbReference>
<dbReference type="InterPro" id="IPR016181">
    <property type="entry name" value="Acyl_CoA_acyltransferase"/>
</dbReference>
<evidence type="ECO:0000313" key="2">
    <source>
        <dbReference type="EMBL" id="MBD2869171.1"/>
    </source>
</evidence>
<protein>
    <submittedName>
        <fullName evidence="2">GNAT family N-acetyltransferase</fullName>
    </submittedName>
</protein>
<dbReference type="Proteomes" id="UP000632125">
    <property type="component" value="Unassembled WGS sequence"/>
</dbReference>
<dbReference type="SUPFAM" id="SSF55729">
    <property type="entry name" value="Acyl-CoA N-acyltransferases (Nat)"/>
    <property type="match status" value="1"/>
</dbReference>
<dbReference type="RefSeq" id="WP_190861042.1">
    <property type="nucleotide sequence ID" value="NZ_JACXIY010000013.1"/>
</dbReference>
<dbReference type="Pfam" id="PF00583">
    <property type="entry name" value="Acetyltransf_1"/>
    <property type="match status" value="1"/>
</dbReference>
<evidence type="ECO:0000259" key="1">
    <source>
        <dbReference type="PROSITE" id="PS51186"/>
    </source>
</evidence>
<proteinExistence type="predicted"/>